<dbReference type="Proteomes" id="UP000275846">
    <property type="component" value="Unassembled WGS sequence"/>
</dbReference>
<reference evidence="5" key="1">
    <citation type="submission" date="2016-06" db="UniProtKB">
        <authorList>
            <consortium name="WormBaseParasite"/>
        </authorList>
    </citation>
    <scope>IDENTIFICATION</scope>
</reference>
<name>A0A183TRS6_SCHSO</name>
<keyword evidence="4" id="KW-1185">Reference proteome</keyword>
<sequence>MPPVSLLGSLAVVALIPGEETGVGPRPNDHKDPNPAAPSMPLTQAQNPLTILALDSR</sequence>
<evidence type="ECO:0000256" key="2">
    <source>
        <dbReference type="SAM" id="SignalP"/>
    </source>
</evidence>
<accession>A0A183TRS6</accession>
<feature type="signal peptide" evidence="2">
    <location>
        <begin position="1"/>
        <end position="18"/>
    </location>
</feature>
<evidence type="ECO:0000313" key="4">
    <source>
        <dbReference type="Proteomes" id="UP000275846"/>
    </source>
</evidence>
<dbReference type="WBParaSite" id="SSLN_0001989801-mRNA-1">
    <property type="protein sequence ID" value="SSLN_0001989801-mRNA-1"/>
    <property type="gene ID" value="SSLN_0001989801"/>
</dbReference>
<protein>
    <submittedName>
        <fullName evidence="5">Secreted protein</fullName>
    </submittedName>
</protein>
<dbReference type="AlphaFoldDB" id="A0A183TRS6"/>
<keyword evidence="2" id="KW-0732">Signal</keyword>
<dbReference type="EMBL" id="UYSU01046491">
    <property type="protein sequence ID" value="VDM05560.1"/>
    <property type="molecule type" value="Genomic_DNA"/>
</dbReference>
<organism evidence="5">
    <name type="scientific">Schistocephalus solidus</name>
    <name type="common">Tapeworm</name>
    <dbReference type="NCBI Taxonomy" id="70667"/>
    <lineage>
        <taxon>Eukaryota</taxon>
        <taxon>Metazoa</taxon>
        <taxon>Spiralia</taxon>
        <taxon>Lophotrochozoa</taxon>
        <taxon>Platyhelminthes</taxon>
        <taxon>Cestoda</taxon>
        <taxon>Eucestoda</taxon>
        <taxon>Diphyllobothriidea</taxon>
        <taxon>Diphyllobothriidae</taxon>
        <taxon>Schistocephalus</taxon>
    </lineage>
</organism>
<feature type="region of interest" description="Disordered" evidence="1">
    <location>
        <begin position="18"/>
        <end position="57"/>
    </location>
</feature>
<reference evidence="3 4" key="2">
    <citation type="submission" date="2018-11" db="EMBL/GenBank/DDBJ databases">
        <authorList>
            <consortium name="Pathogen Informatics"/>
        </authorList>
    </citation>
    <scope>NUCLEOTIDE SEQUENCE [LARGE SCALE GENOMIC DNA]</scope>
    <source>
        <strain evidence="3 4">NST_G2</strain>
    </source>
</reference>
<proteinExistence type="predicted"/>
<gene>
    <name evidence="3" type="ORF">SSLN_LOCUS19174</name>
</gene>
<evidence type="ECO:0000313" key="5">
    <source>
        <dbReference type="WBParaSite" id="SSLN_0001989801-mRNA-1"/>
    </source>
</evidence>
<feature type="chain" id="PRO_5043141624" evidence="2">
    <location>
        <begin position="19"/>
        <end position="57"/>
    </location>
</feature>
<evidence type="ECO:0000313" key="3">
    <source>
        <dbReference type="EMBL" id="VDM05560.1"/>
    </source>
</evidence>
<evidence type="ECO:0000256" key="1">
    <source>
        <dbReference type="SAM" id="MobiDB-lite"/>
    </source>
</evidence>